<gene>
    <name evidence="4" type="ORF">AAGT95_16975</name>
</gene>
<dbReference type="PROSITE" id="PS50110">
    <property type="entry name" value="RESPONSE_REGULATORY"/>
    <property type="match status" value="1"/>
</dbReference>
<dbReference type="CDD" id="cd01948">
    <property type="entry name" value="EAL"/>
    <property type="match status" value="1"/>
</dbReference>
<dbReference type="InterPro" id="IPR001789">
    <property type="entry name" value="Sig_transdc_resp-reg_receiver"/>
</dbReference>
<dbReference type="RefSeq" id="WP_342594570.1">
    <property type="nucleotide sequence ID" value="NZ_CP151919.1"/>
</dbReference>
<dbReference type="Pfam" id="PF00072">
    <property type="entry name" value="Response_reg"/>
    <property type="match status" value="1"/>
</dbReference>
<name>A0ABZ3CQU9_9GAMM</name>
<proteinExistence type="predicted"/>
<evidence type="ECO:0000259" key="3">
    <source>
        <dbReference type="PROSITE" id="PS50883"/>
    </source>
</evidence>
<dbReference type="SUPFAM" id="SSF52172">
    <property type="entry name" value="CheY-like"/>
    <property type="match status" value="1"/>
</dbReference>
<feature type="domain" description="EAL" evidence="3">
    <location>
        <begin position="127"/>
        <end position="380"/>
    </location>
</feature>
<feature type="modified residue" description="4-aspartylphosphate" evidence="1">
    <location>
        <position position="53"/>
    </location>
</feature>
<feature type="domain" description="Response regulatory" evidence="2">
    <location>
        <begin position="4"/>
        <end position="123"/>
    </location>
</feature>
<dbReference type="Gene3D" id="3.20.20.450">
    <property type="entry name" value="EAL domain"/>
    <property type="match status" value="1"/>
</dbReference>
<keyword evidence="5" id="KW-1185">Reference proteome</keyword>
<dbReference type="SMART" id="SM00448">
    <property type="entry name" value="REC"/>
    <property type="match status" value="1"/>
</dbReference>
<keyword evidence="1" id="KW-0597">Phosphoprotein</keyword>
<evidence type="ECO:0000259" key="2">
    <source>
        <dbReference type="PROSITE" id="PS50110"/>
    </source>
</evidence>
<reference evidence="4 5" key="1">
    <citation type="submission" date="2024-04" db="EMBL/GenBank/DDBJ databases">
        <title>Salinicola lusitanus LLJ914,a marine bacterium isolated from the Okinawa Trough.</title>
        <authorList>
            <person name="Li J."/>
        </authorList>
    </citation>
    <scope>NUCLEOTIDE SEQUENCE [LARGE SCALE GENOMIC DNA]</scope>
    <source>
        <strain evidence="4 5">LLJ914</strain>
    </source>
</reference>
<accession>A0ABZ3CQU9</accession>
<evidence type="ECO:0000313" key="4">
    <source>
        <dbReference type="EMBL" id="XAD53519.1"/>
    </source>
</evidence>
<protein>
    <submittedName>
        <fullName evidence="4">EAL domain-containing response regulator</fullName>
    </submittedName>
</protein>
<dbReference type="InterPro" id="IPR050706">
    <property type="entry name" value="Cyclic-di-GMP_PDE-like"/>
</dbReference>
<dbReference type="Gene3D" id="3.40.50.2300">
    <property type="match status" value="1"/>
</dbReference>
<dbReference type="CDD" id="cd00156">
    <property type="entry name" value="REC"/>
    <property type="match status" value="1"/>
</dbReference>
<dbReference type="InterPro" id="IPR035919">
    <property type="entry name" value="EAL_sf"/>
</dbReference>
<dbReference type="PROSITE" id="PS50883">
    <property type="entry name" value="EAL"/>
    <property type="match status" value="1"/>
</dbReference>
<dbReference type="SMART" id="SM00052">
    <property type="entry name" value="EAL"/>
    <property type="match status" value="1"/>
</dbReference>
<evidence type="ECO:0000256" key="1">
    <source>
        <dbReference type="PROSITE-ProRule" id="PRU00169"/>
    </source>
</evidence>
<dbReference type="InterPro" id="IPR011006">
    <property type="entry name" value="CheY-like_superfamily"/>
</dbReference>
<evidence type="ECO:0000313" key="5">
    <source>
        <dbReference type="Proteomes" id="UP001453229"/>
    </source>
</evidence>
<organism evidence="4 5">
    <name type="scientific">Salinicola lusitanus</name>
    <dbReference type="NCBI Taxonomy" id="1949085"/>
    <lineage>
        <taxon>Bacteria</taxon>
        <taxon>Pseudomonadati</taxon>
        <taxon>Pseudomonadota</taxon>
        <taxon>Gammaproteobacteria</taxon>
        <taxon>Oceanospirillales</taxon>
        <taxon>Halomonadaceae</taxon>
        <taxon>Salinicola</taxon>
    </lineage>
</organism>
<dbReference type="Proteomes" id="UP001453229">
    <property type="component" value="Chromosome"/>
</dbReference>
<dbReference type="SUPFAM" id="SSF141868">
    <property type="entry name" value="EAL domain-like"/>
    <property type="match status" value="1"/>
</dbReference>
<dbReference type="EMBL" id="CP151919">
    <property type="protein sequence ID" value="XAD53519.1"/>
    <property type="molecule type" value="Genomic_DNA"/>
</dbReference>
<dbReference type="InterPro" id="IPR001633">
    <property type="entry name" value="EAL_dom"/>
</dbReference>
<sequence>MPRRALVIDDDDEIRTLAAHLLSQRDYQVDAVGGLDELARGPERMAVDLILLDFALGEFDGFDVLQYLHDLRLDASIVLLSACADDIADRVIQAGRKKGLGMLGFLPKRRLLTGLDQLLEPLASRPRQLAIEDLVRALSRNEFFLVYQPKFDLRRERVTGAEALLRWQTRDHGTIAPDLFIPLAERHGFIVELTWRVLTLAFDQLARWHANGWPLNLAVNIPSAWIQSADVLASFDLLAEARGAPLRHLTLEVTESTGIECLSYAAHILRGLRERGCRLSLDDFGTGYSSMTQLHRLAFDELKLDRSFVSRADQDPVAEAITLSILDLGHRLHMKVVAEGVETQTQYQLLRHAGCDIAQGYWLGRPMPGSAFETWYRSSSVLAASG</sequence>
<dbReference type="Pfam" id="PF00563">
    <property type="entry name" value="EAL"/>
    <property type="match status" value="1"/>
</dbReference>
<dbReference type="PANTHER" id="PTHR33121:SF79">
    <property type="entry name" value="CYCLIC DI-GMP PHOSPHODIESTERASE PDED-RELATED"/>
    <property type="match status" value="1"/>
</dbReference>
<dbReference type="PANTHER" id="PTHR33121">
    <property type="entry name" value="CYCLIC DI-GMP PHOSPHODIESTERASE PDEF"/>
    <property type="match status" value="1"/>
</dbReference>